<reference evidence="2 3" key="1">
    <citation type="submission" date="2022-09" db="EMBL/GenBank/DDBJ databases">
        <title>Chelativorans salina sp. nov., a novel slightly halophilic bacterium isolated from a saline lake sediment enrichment.</title>
        <authorList>
            <person name="Gao L."/>
            <person name="Fang B.-Z."/>
            <person name="Li W.-J."/>
        </authorList>
    </citation>
    <scope>NUCLEOTIDE SEQUENCE [LARGE SCALE GENOMIC DNA]</scope>
    <source>
        <strain evidence="2 3">EGI FJ00035</strain>
    </source>
</reference>
<dbReference type="InterPro" id="IPR011050">
    <property type="entry name" value="Pectin_lyase_fold/virulence"/>
</dbReference>
<dbReference type="SMART" id="SM00869">
    <property type="entry name" value="Autotransporter"/>
    <property type="match status" value="1"/>
</dbReference>
<dbReference type="Pfam" id="PF03797">
    <property type="entry name" value="Autotransporter"/>
    <property type="match status" value="1"/>
</dbReference>
<dbReference type="InterPro" id="IPR005546">
    <property type="entry name" value="Autotransporte_beta"/>
</dbReference>
<dbReference type="RefSeq" id="WP_260907759.1">
    <property type="nucleotide sequence ID" value="NZ_JAOCZP010000018.1"/>
</dbReference>
<sequence>MKSLKTRDHTTGKVRERALWRALAGTTVLTGVRITGLALATAAVGVAAVTGPARADLWTGAVSDDWFVDGNWLDGSAPTAGDFVYLNSASFNPVILSGGSVGGITQFRIGLTSDGTGDLTIESGGALSGDYGVIGSREGSIGVVTVTGPTSAWTNTGDVTVGFAGNGTLTIEDQGTVANTNGLIGYFDTAGGNVTVSGAGSIWTNSGDLFVGREGHGTLTIENQGTVTDTNGFIGRLNGSTGNVTVSGAGSTWTNSTALVVGDAGTGTLTVLDGGTVSSNSSGFIGFYAGSSGAATVTGLGSTWTNSTALGVGVFGEGLLMIENGGAVSNSNGAIGLEADSFGTVTVTGAGSTWTNSGALFVGDGGAGMLTVSDGGTVSDSSGYIGVSAGSSGTATVTGPGSTWTNGGNLEIGGEGDGTLTIADGGTVSNAEAYIGHEIGSIGEVTVTGRGSSWNPRDLIVGSRGNGALTVEDGGGVNTAHGVIGDFNSGTGTAVVTGSGSTLTSSALFFVGGVGEGTLTVEAGGAVDGDGSVIGYAASSLGMATVTGPGSTWANTGGFYVGYLGEGMLTIADGGVMDNVNGYIGYLEGSSGNVTVSDANSSWINSGSLTIGREGSGTLTIADGGTVNNANQASIGDQVGSSGTATVTGPASTWTSSDSLFVGGGGDGTLTVENGGAVTSNGGIIGLEAGSTGSASVAGSDSTWTNTGFFYVGYLGDGGFTIEDGGTVSNRGSAIGLFAGSSGTATVSGSGSTWTVDGNLHVGLQDATGTLLIEEGGTVSSDAGTIGNNSAGAAGMVTVTGAGSTWRNSGSLTVGGLGKGTLTIAEGATLSSIGGSVGSSASGQGNVTLTGNGTRWESTAGLTIGDFGAGELTIADQAVVNSTSAMFLAREAGSRGVFNIGAAEGDPAAAPGTLNTTPLTFGDGDGRIVFNHTADDYTFVPGLIGTGRIDLLAGNTEINNAFAFSGATTVHDSATFVANGTLGGILDVLAGGRLRGAGAVGTTTMAGSVAPGNSIGTLTVSGDYTQAAGSTYEVEVDGAGNSDLLDVSGTATLEGGTVEVVPLPDFTIDTSYTVLSAAGGVTGTFDDLALTSGSFLFLSPELTYDGSNAYLTFHQAADFASVAETSNHAAAAQGVQSLGGGNALFSAVALLDSAEEARAAFDALSGEVHASAKSALIKDSRFVREAAAGRVRAAFGGVAADAVPVLAYGPEGRGIAPADTERFAAWGQAFGSWGRWDGDGNAAALDRDIGGFFLGADMAVADTWRLGVLTGHSRSTLEIDERTSSASSDNFHLGLYGGTQSGAIGLRGGLAYTWHDIEINRHVAFDGFVDGLEANYDAGTLQAFGEAGYRIDTAAVSFEPFANLAYVRVKSDGFSETGGAAALTEQSATTETAFTTLGLRASGEFDLAGDSLTAQGMIGWRHAFGDTEPVSRLALAGGDAFTITGVPITKDAAVVEFGLDYELATAATLGISYQGQLASGAYDHGLRARLSARF</sequence>
<dbReference type="Gene3D" id="2.40.128.130">
    <property type="entry name" value="Autotransporter beta-domain"/>
    <property type="match status" value="1"/>
</dbReference>
<dbReference type="InterPro" id="IPR030895">
    <property type="entry name" value="T5SS_PEPC_rpt"/>
</dbReference>
<comment type="caution">
    <text evidence="2">The sequence shown here is derived from an EMBL/GenBank/DDBJ whole genome shotgun (WGS) entry which is preliminary data.</text>
</comment>
<proteinExistence type="predicted"/>
<gene>
    <name evidence="2" type="ORF">N5A92_27200</name>
</gene>
<dbReference type="EMBL" id="JAOCZP010000018">
    <property type="protein sequence ID" value="MCT7378693.1"/>
    <property type="molecule type" value="Genomic_DNA"/>
</dbReference>
<dbReference type="PROSITE" id="PS51208">
    <property type="entry name" value="AUTOTRANSPORTER"/>
    <property type="match status" value="1"/>
</dbReference>
<dbReference type="InterPro" id="IPR006315">
    <property type="entry name" value="OM_autotransptr_brl_dom"/>
</dbReference>
<protein>
    <submittedName>
        <fullName evidence="2">Autotransporter domain-containing protein</fullName>
    </submittedName>
</protein>
<dbReference type="Proteomes" id="UP001320831">
    <property type="component" value="Unassembled WGS sequence"/>
</dbReference>
<accession>A0ABT2LZ76</accession>
<evidence type="ECO:0000313" key="2">
    <source>
        <dbReference type="EMBL" id="MCT7378693.1"/>
    </source>
</evidence>
<organism evidence="2 3">
    <name type="scientific">Chelativorans salis</name>
    <dbReference type="NCBI Taxonomy" id="2978478"/>
    <lineage>
        <taxon>Bacteria</taxon>
        <taxon>Pseudomonadati</taxon>
        <taxon>Pseudomonadota</taxon>
        <taxon>Alphaproteobacteria</taxon>
        <taxon>Hyphomicrobiales</taxon>
        <taxon>Phyllobacteriaceae</taxon>
        <taxon>Chelativorans</taxon>
    </lineage>
</organism>
<evidence type="ECO:0000259" key="1">
    <source>
        <dbReference type="PROSITE" id="PS51208"/>
    </source>
</evidence>
<dbReference type="SUPFAM" id="SSF103515">
    <property type="entry name" value="Autotransporter"/>
    <property type="match status" value="1"/>
</dbReference>
<dbReference type="SUPFAM" id="SSF51126">
    <property type="entry name" value="Pectin lyase-like"/>
    <property type="match status" value="1"/>
</dbReference>
<feature type="domain" description="Autotransporter" evidence="1">
    <location>
        <begin position="1218"/>
        <end position="1494"/>
    </location>
</feature>
<evidence type="ECO:0000313" key="3">
    <source>
        <dbReference type="Proteomes" id="UP001320831"/>
    </source>
</evidence>
<dbReference type="NCBIfam" id="TIGR01414">
    <property type="entry name" value="autotrans_barl"/>
    <property type="match status" value="1"/>
</dbReference>
<name>A0ABT2LZ76_9HYPH</name>
<dbReference type="InterPro" id="IPR036709">
    <property type="entry name" value="Autotransporte_beta_dom_sf"/>
</dbReference>
<keyword evidence="3" id="KW-1185">Reference proteome</keyword>
<dbReference type="NCBIfam" id="TIGR04393">
    <property type="entry name" value="rpt_T5SS_PEPC"/>
    <property type="match status" value="15"/>
</dbReference>